<reference evidence="2 3" key="1">
    <citation type="submission" date="2016-06" db="EMBL/GenBank/DDBJ databases">
        <authorList>
            <person name="Kjaerup R.B."/>
            <person name="Dalgaard T.S."/>
            <person name="Juul-Madsen H.R."/>
        </authorList>
    </citation>
    <scope>NUCLEOTIDE SEQUENCE [LARGE SCALE GENOMIC DNA]</scope>
    <source>
        <strain evidence="2 3">DSM 43363</strain>
    </source>
</reference>
<dbReference type="InterPro" id="IPR025164">
    <property type="entry name" value="Toastrack_DUF4097"/>
</dbReference>
<evidence type="ECO:0000313" key="2">
    <source>
        <dbReference type="EMBL" id="SCL66677.1"/>
    </source>
</evidence>
<evidence type="ECO:0000259" key="1">
    <source>
        <dbReference type="Pfam" id="PF13349"/>
    </source>
</evidence>
<dbReference type="STRING" id="47871.GA0070608_3344"/>
<protein>
    <submittedName>
        <fullName evidence="2">Putative adhesin</fullName>
    </submittedName>
</protein>
<accession>A0A1C6VKB6</accession>
<dbReference type="RefSeq" id="WP_091628978.1">
    <property type="nucleotide sequence ID" value="NZ_FMIC01000002.1"/>
</dbReference>
<dbReference type="AlphaFoldDB" id="A0A1C6VKB6"/>
<feature type="domain" description="DUF4097" evidence="1">
    <location>
        <begin position="112"/>
        <end position="252"/>
    </location>
</feature>
<dbReference type="Gene3D" id="2.160.20.120">
    <property type="match status" value="1"/>
</dbReference>
<dbReference type="EMBL" id="FMIC01000002">
    <property type="protein sequence ID" value="SCL66677.1"/>
    <property type="molecule type" value="Genomic_DNA"/>
</dbReference>
<dbReference type="PROSITE" id="PS51257">
    <property type="entry name" value="PROKAR_LIPOPROTEIN"/>
    <property type="match status" value="1"/>
</dbReference>
<evidence type="ECO:0000313" key="3">
    <source>
        <dbReference type="Proteomes" id="UP000199343"/>
    </source>
</evidence>
<name>A0A1C6VKB6_9ACTN</name>
<gene>
    <name evidence="2" type="ORF">GA0070608_3344</name>
</gene>
<dbReference type="Pfam" id="PF13349">
    <property type="entry name" value="DUF4097"/>
    <property type="match status" value="1"/>
</dbReference>
<organism evidence="2 3">
    <name type="scientific">Micromonospora peucetia</name>
    <dbReference type="NCBI Taxonomy" id="47871"/>
    <lineage>
        <taxon>Bacteria</taxon>
        <taxon>Bacillati</taxon>
        <taxon>Actinomycetota</taxon>
        <taxon>Actinomycetes</taxon>
        <taxon>Micromonosporales</taxon>
        <taxon>Micromonosporaceae</taxon>
        <taxon>Micromonospora</taxon>
    </lineage>
</organism>
<proteinExistence type="predicted"/>
<dbReference type="OrthoDB" id="4331847at2"/>
<sequence length="277" mass="27960">MAQHRTAAVLLAAAATLIVSVGCDNLSFRRLDYDNTEAVRISSIRVLPGAGDVTVRAIGAQDEVRIKRVVRYQGGQPDATYEIKGSELVLDTDCGSRCSVSYEVTAPAGVSVQGEAGSGDVDLSKVGPVEMRLGSGNIRVAGSSGPVRAETGSGNIEVAGAGGPVRAEAGSGDVEVDEVATAVTLRTSSGNITGRRLGGGVDAEAGSGDVTVELTTSASARVSAGSGNVELVAPAGRYRVRSSTDSGDAELGIPDDPSATLLLDLSTGSGNVTLTQR</sequence>
<dbReference type="Proteomes" id="UP000199343">
    <property type="component" value="Unassembled WGS sequence"/>
</dbReference>